<evidence type="ECO:0000256" key="1">
    <source>
        <dbReference type="SAM" id="MobiDB-lite"/>
    </source>
</evidence>
<dbReference type="RefSeq" id="WP_310305882.1">
    <property type="nucleotide sequence ID" value="NZ_BAAAPS010000005.1"/>
</dbReference>
<name>A0ABU2C0X6_9ACTN</name>
<feature type="region of interest" description="Disordered" evidence="1">
    <location>
        <begin position="47"/>
        <end position="75"/>
    </location>
</feature>
<feature type="compositionally biased region" description="Low complexity" evidence="1">
    <location>
        <begin position="47"/>
        <end position="72"/>
    </location>
</feature>
<dbReference type="Proteomes" id="UP001183648">
    <property type="component" value="Unassembled WGS sequence"/>
</dbReference>
<protein>
    <submittedName>
        <fullName evidence="2">Uncharacterized protein</fullName>
    </submittedName>
</protein>
<dbReference type="EMBL" id="JAVDYG010000001">
    <property type="protein sequence ID" value="MDR7364327.1"/>
    <property type="molecule type" value="Genomic_DNA"/>
</dbReference>
<evidence type="ECO:0000313" key="2">
    <source>
        <dbReference type="EMBL" id="MDR7364327.1"/>
    </source>
</evidence>
<proteinExistence type="predicted"/>
<evidence type="ECO:0000313" key="3">
    <source>
        <dbReference type="Proteomes" id="UP001183648"/>
    </source>
</evidence>
<reference evidence="2 3" key="1">
    <citation type="submission" date="2023-07" db="EMBL/GenBank/DDBJ databases">
        <title>Sequencing the genomes of 1000 actinobacteria strains.</title>
        <authorList>
            <person name="Klenk H.-P."/>
        </authorList>
    </citation>
    <scope>NUCLEOTIDE SEQUENCE [LARGE SCALE GENOMIC DNA]</scope>
    <source>
        <strain evidence="2 3">DSM 19426</strain>
    </source>
</reference>
<sequence>MTSSRSTRSTRRTPLAVPRSRALMLSTASVAGGVALIAGGYAQAAEPTRAAAPSTTSAVSTSSMSTTSTSTAGPVQVEHEVGTVLEGSADAGIPVAVTLYENNLHGSSIQVVLGDPDADDIGYVEQEGAFVHDGVLDVTVDVQGTPVRLHGTVTPSGRPARLVDPMQDNGEQIVVKGTNTALATDVDVTVRGTSAPVQFAPAFSFDLESRTVTLYGR</sequence>
<keyword evidence="3" id="KW-1185">Reference proteome</keyword>
<gene>
    <name evidence="2" type="ORF">J2S63_003880</name>
</gene>
<accession>A0ABU2C0X6</accession>
<organism evidence="2 3">
    <name type="scientific">Nocardioides marmoribigeumensis</name>
    <dbReference type="NCBI Taxonomy" id="433649"/>
    <lineage>
        <taxon>Bacteria</taxon>
        <taxon>Bacillati</taxon>
        <taxon>Actinomycetota</taxon>
        <taxon>Actinomycetes</taxon>
        <taxon>Propionibacteriales</taxon>
        <taxon>Nocardioidaceae</taxon>
        <taxon>Nocardioides</taxon>
    </lineage>
</organism>
<comment type="caution">
    <text evidence="2">The sequence shown here is derived from an EMBL/GenBank/DDBJ whole genome shotgun (WGS) entry which is preliminary data.</text>
</comment>